<evidence type="ECO:0000313" key="8">
    <source>
        <dbReference type="RefSeq" id="XP_049318373.1"/>
    </source>
</evidence>
<keyword evidence="3" id="KW-0862">Zinc</keyword>
<keyword evidence="3" id="KW-0863">Zinc-finger</keyword>
<feature type="compositionally biased region" description="Basic and acidic residues" evidence="4">
    <location>
        <begin position="940"/>
        <end position="951"/>
    </location>
</feature>
<organism evidence="7 9">
    <name type="scientific">Bactrocera dorsalis</name>
    <name type="common">Oriental fruit fly</name>
    <name type="synonym">Dacus dorsalis</name>
    <dbReference type="NCBI Taxonomy" id="27457"/>
    <lineage>
        <taxon>Eukaryota</taxon>
        <taxon>Metazoa</taxon>
        <taxon>Ecdysozoa</taxon>
        <taxon>Arthropoda</taxon>
        <taxon>Hexapoda</taxon>
        <taxon>Insecta</taxon>
        <taxon>Pterygota</taxon>
        <taxon>Neoptera</taxon>
        <taxon>Endopterygota</taxon>
        <taxon>Diptera</taxon>
        <taxon>Brachycera</taxon>
        <taxon>Muscomorpha</taxon>
        <taxon>Tephritoidea</taxon>
        <taxon>Tephritidae</taxon>
        <taxon>Bactrocera</taxon>
        <taxon>Bactrocera</taxon>
    </lineage>
</organism>
<evidence type="ECO:0000313" key="9">
    <source>
        <dbReference type="RefSeq" id="XP_049318374.1"/>
    </source>
</evidence>
<dbReference type="Pfam" id="PF00096">
    <property type="entry name" value="zf-C2H2"/>
    <property type="match status" value="2"/>
</dbReference>
<sequence>MSSVSQNLIPVEKKEQISLSQKLTIHEQHHQLYALKWSEFQSSIVNCFQRLRDEEDFVDVTISCDQRSFAAHRVVLSACSPYFRKLLKSNPCKHPIIILRDVYSEHMECLLSFMYNGEVNIRQDQLQDFLKTAQMLQIRGLTDVSDNYCPPEFKLSEKQPLDNSIVSSKAYKKDSEKDDCNTEYIEKSSNSSKYKLFSDRPITSALMTSFNNNSIIPSLIKETQSAASSLQRETTDPYRNRKTLLTPPPQKRIKSADLFRAQHGINSERALSEAEFPAILQHQISRERRHLFNDCDRAIEANETTIGSSIEEKTALNFQRTDIQSTQEESADDDSKCSSEYPLDRVGTQQETNDSVDNLRPTMTNTFSGIPKSLEQQGLLNKNEFEHPGEISSNLGEKGFSTFLCNRFWNTKFEDNKEIGYKNRFDMSKKLPIDNFVAKSAALSLMVKTACINKQPTYFQEMVSKHDMRSNNTRIQQQKQQEFEILQQFEIQQPLYDYLYELQKSTVNQQKTFDTHFMERTPHISENSSLRDVTVTAHTSSAHILPCPLCAIPLEQRYFRQHLDGHYPRDSSICPVIECGRRFAHPNSVRNHMRIKHTHQWAKMKVMRSSAGHMPSELDLNKKSSQRSVEMRVRATDPRPCPKCGKIYRSAHTLRTHLEDKHTVCPGYRCVLCGTVAKSRNSLHSHMSRQHRGISTKDLPVLPMPCAFDPVLASRLLTKAGVKISPDDLRDHGSPANTTSIRGIDYSYNTQQNTETYETNIESDDDPEDLTACRLNLNSSSAEYNSKQENVLDIGHKNRSISHIRNDAAIAAAAAALSAQKELPSGQSTANQNLLDLHLLQFLTENTFGMGISQEHTTAATLHAAKIVQLNALGHKFDSLSPALTQSHCDLLKESIANDSFDNKRCATAIFSTEPILRQHLASDTSLSDNVPTFSSLVGKEPHSSDFEKNLNENQPTEDAHNLKEKKYHDADNDEHKARNNFNEKELV</sequence>
<dbReference type="SUPFAM" id="SSF54695">
    <property type="entry name" value="POZ domain"/>
    <property type="match status" value="1"/>
</dbReference>
<dbReference type="Pfam" id="PF00651">
    <property type="entry name" value="BTB"/>
    <property type="match status" value="1"/>
</dbReference>
<dbReference type="PROSITE" id="PS50157">
    <property type="entry name" value="ZINC_FINGER_C2H2_2"/>
    <property type="match status" value="3"/>
</dbReference>
<dbReference type="Gene3D" id="3.30.710.10">
    <property type="entry name" value="Potassium Channel Kv1.1, Chain A"/>
    <property type="match status" value="1"/>
</dbReference>
<dbReference type="PANTHER" id="PTHR23110:SF98">
    <property type="entry name" value="PRE-LOLA-G, ISOFORM C-RELATED"/>
    <property type="match status" value="1"/>
</dbReference>
<evidence type="ECO:0000256" key="4">
    <source>
        <dbReference type="SAM" id="MobiDB-lite"/>
    </source>
</evidence>
<evidence type="ECO:0000313" key="10">
    <source>
        <dbReference type="RefSeq" id="XP_049318375.1"/>
    </source>
</evidence>
<dbReference type="InterPro" id="IPR011333">
    <property type="entry name" value="SKP1/BTB/POZ_sf"/>
</dbReference>
<dbReference type="PROSITE" id="PS00028">
    <property type="entry name" value="ZINC_FINGER_C2H2_1"/>
    <property type="match status" value="2"/>
</dbReference>
<keyword evidence="7" id="KW-1185">Reference proteome</keyword>
<evidence type="ECO:0000313" key="11">
    <source>
        <dbReference type="RefSeq" id="XP_049318376.1"/>
    </source>
</evidence>
<feature type="region of interest" description="Disordered" evidence="4">
    <location>
        <begin position="612"/>
        <end position="636"/>
    </location>
</feature>
<feature type="region of interest" description="Disordered" evidence="4">
    <location>
        <begin position="317"/>
        <end position="360"/>
    </location>
</feature>
<dbReference type="Gene3D" id="3.30.160.60">
    <property type="entry name" value="Classic Zinc Finger"/>
    <property type="match status" value="1"/>
</dbReference>
<evidence type="ECO:0000256" key="2">
    <source>
        <dbReference type="ARBA" id="ARBA00023242"/>
    </source>
</evidence>
<dbReference type="InterPro" id="IPR051095">
    <property type="entry name" value="Dros_DevTransReg"/>
</dbReference>
<dbReference type="RefSeq" id="XP_049318374.1">
    <property type="nucleotide sequence ID" value="XM_049462417.1"/>
</dbReference>
<evidence type="ECO:0000256" key="1">
    <source>
        <dbReference type="ARBA" id="ARBA00004123"/>
    </source>
</evidence>
<dbReference type="RefSeq" id="XP_049318373.1">
    <property type="nucleotide sequence ID" value="XM_049462416.1"/>
</dbReference>
<proteinExistence type="predicted"/>
<evidence type="ECO:0000313" key="7">
    <source>
        <dbReference type="Proteomes" id="UP001652620"/>
    </source>
</evidence>
<feature type="compositionally biased region" description="Polar residues" evidence="4">
    <location>
        <begin position="347"/>
        <end position="360"/>
    </location>
</feature>
<dbReference type="CDD" id="cd18315">
    <property type="entry name" value="BTB_POZ_BAB-like"/>
    <property type="match status" value="1"/>
</dbReference>
<feature type="domain" description="C2H2-type" evidence="6">
    <location>
        <begin position="668"/>
        <end position="696"/>
    </location>
</feature>
<evidence type="ECO:0000259" key="6">
    <source>
        <dbReference type="PROSITE" id="PS50157"/>
    </source>
</evidence>
<feature type="compositionally biased region" description="Polar residues" evidence="4">
    <location>
        <begin position="317"/>
        <end position="328"/>
    </location>
</feature>
<dbReference type="RefSeq" id="XP_049318375.1">
    <property type="nucleotide sequence ID" value="XM_049462418.1"/>
</dbReference>
<evidence type="ECO:0000259" key="5">
    <source>
        <dbReference type="PROSITE" id="PS50097"/>
    </source>
</evidence>
<feature type="domain" description="C2H2-type" evidence="6">
    <location>
        <begin position="572"/>
        <end position="602"/>
    </location>
</feature>
<feature type="compositionally biased region" description="Basic and acidic residues" evidence="4">
    <location>
        <begin position="958"/>
        <end position="988"/>
    </location>
</feature>
<dbReference type="SMART" id="SM00225">
    <property type="entry name" value="BTB"/>
    <property type="match status" value="1"/>
</dbReference>
<reference evidence="7 8" key="1">
    <citation type="submission" date="2025-05" db="UniProtKB">
        <authorList>
            <consortium name="RefSeq"/>
        </authorList>
    </citation>
    <scope>NUCLEOTIDE SEQUENCE [LARGE SCALE GENOMIC DNA]</scope>
    <source>
        <tissue evidence="8 9">Adult</tissue>
    </source>
</reference>
<dbReference type="PROSITE" id="PS50097">
    <property type="entry name" value="BTB"/>
    <property type="match status" value="1"/>
</dbReference>
<dbReference type="PANTHER" id="PTHR23110">
    <property type="entry name" value="BTB DOMAIN TRANSCRIPTION FACTOR"/>
    <property type="match status" value="1"/>
</dbReference>
<evidence type="ECO:0000256" key="3">
    <source>
        <dbReference type="PROSITE-ProRule" id="PRU00042"/>
    </source>
</evidence>
<dbReference type="GeneID" id="105222374"/>
<dbReference type="Proteomes" id="UP001652620">
    <property type="component" value="Chromosome 1"/>
</dbReference>
<keyword evidence="3" id="KW-0479">Metal-binding</keyword>
<dbReference type="InterPro" id="IPR013087">
    <property type="entry name" value="Znf_C2H2_type"/>
</dbReference>
<name>A0ABM3KAB0_BACDO</name>
<protein>
    <submittedName>
        <fullName evidence="8 9">Protein abrupt isoform X1</fullName>
    </submittedName>
</protein>
<dbReference type="InterPro" id="IPR000210">
    <property type="entry name" value="BTB/POZ_dom"/>
</dbReference>
<comment type="subcellular location">
    <subcellularLocation>
        <location evidence="1">Nucleus</location>
    </subcellularLocation>
</comment>
<dbReference type="SMART" id="SM00355">
    <property type="entry name" value="ZnF_C2H2"/>
    <property type="match status" value="4"/>
</dbReference>
<feature type="region of interest" description="Disordered" evidence="4">
    <location>
        <begin position="230"/>
        <end position="249"/>
    </location>
</feature>
<dbReference type="RefSeq" id="XP_049318376.1">
    <property type="nucleotide sequence ID" value="XM_049462419.1"/>
</dbReference>
<feature type="domain" description="C2H2-type" evidence="6">
    <location>
        <begin position="639"/>
        <end position="663"/>
    </location>
</feature>
<keyword evidence="2" id="KW-0539">Nucleus</keyword>
<accession>A0ABM3KAB0</accession>
<feature type="domain" description="BTB" evidence="5">
    <location>
        <begin position="58"/>
        <end position="123"/>
    </location>
</feature>
<gene>
    <name evidence="8 9 10 11" type="primary">LOC105222374</name>
</gene>
<feature type="region of interest" description="Disordered" evidence="4">
    <location>
        <begin position="933"/>
        <end position="988"/>
    </location>
</feature>